<dbReference type="PROSITE" id="PS51257">
    <property type="entry name" value="PROKAR_LIPOPROTEIN"/>
    <property type="match status" value="1"/>
</dbReference>
<evidence type="ECO:0000256" key="5">
    <source>
        <dbReference type="SAM" id="SignalP"/>
    </source>
</evidence>
<evidence type="ECO:0000256" key="1">
    <source>
        <dbReference type="ARBA" id="ARBA00004196"/>
    </source>
</evidence>
<dbReference type="Proteomes" id="UP001519287">
    <property type="component" value="Unassembled WGS sequence"/>
</dbReference>
<evidence type="ECO:0000256" key="3">
    <source>
        <dbReference type="ARBA" id="ARBA00022448"/>
    </source>
</evidence>
<evidence type="ECO:0000256" key="4">
    <source>
        <dbReference type="ARBA" id="ARBA00022729"/>
    </source>
</evidence>
<keyword evidence="6" id="KW-0762">Sugar transport</keyword>
<keyword evidence="7" id="KW-1185">Reference proteome</keyword>
<keyword evidence="3" id="KW-0813">Transport</keyword>
<proteinExistence type="inferred from homology"/>
<feature type="signal peptide" evidence="5">
    <location>
        <begin position="1"/>
        <end position="24"/>
    </location>
</feature>
<keyword evidence="4 5" id="KW-0732">Signal</keyword>
<comment type="caution">
    <text evidence="6">The sequence shown here is derived from an EMBL/GenBank/DDBJ whole genome shotgun (WGS) entry which is preliminary data.</text>
</comment>
<evidence type="ECO:0000313" key="6">
    <source>
        <dbReference type="EMBL" id="MBP1992759.1"/>
    </source>
</evidence>
<dbReference type="SUPFAM" id="SSF53850">
    <property type="entry name" value="Periplasmic binding protein-like II"/>
    <property type="match status" value="1"/>
</dbReference>
<feature type="chain" id="PRO_5046464565" evidence="5">
    <location>
        <begin position="25"/>
        <end position="496"/>
    </location>
</feature>
<organism evidence="6 7">
    <name type="scientific">Paenibacillus eucommiae</name>
    <dbReference type="NCBI Taxonomy" id="1355755"/>
    <lineage>
        <taxon>Bacteria</taxon>
        <taxon>Bacillati</taxon>
        <taxon>Bacillota</taxon>
        <taxon>Bacilli</taxon>
        <taxon>Bacillales</taxon>
        <taxon>Paenibacillaceae</taxon>
        <taxon>Paenibacillus</taxon>
    </lineage>
</organism>
<comment type="subcellular location">
    <subcellularLocation>
        <location evidence="1">Cell envelope</location>
    </subcellularLocation>
</comment>
<sequence length="496" mass="55863">MIKMRTRLVALALTLVMVVPLAVACTKTNKPDDQTERVLKIATSFGYGGDDEYFRQQFTEVFEFANPNIKIEFIPTMDDSMRYGGMAQSSEQMPDPLEKLKEVMQGDNPPDVVMVSYEQLTDIIDNNLLVQLDPLITKDKFDTTDIVPAVIEGIKNTGGGKLFALAPTFNSSALIYNKKLFDDVSVAYPTDDMTWDEIFDLSKLVAKGEGEERKDGFSFSTQSQTDLFYGMQMYTAPLGISMFDENLEKLAVDSDQWEQVWVKMAQLQKDKVFPELFDPSNPENNKRMMNQENPFAYDDFMSGRLAMAIINYGQINQIQNANKNAANYKGYTPIEWDVVTVPSHPEFKGVGGSISMNGIMGINANAQNKEDAWEFIKFINGEDWARLKSHSSYNLVARAKYLKPKDGEDFHMEAFYNVTPAPMEDTNKLWRKYPNFYQVQEIGRTQLQTVLKGTATAREALKLWQTQGDAMLKQMRDNPNGAINGGGGGVSTEIAN</sequence>
<protein>
    <submittedName>
        <fullName evidence="6">Multiple sugar transport system substrate-binding protein</fullName>
    </submittedName>
</protein>
<accession>A0ABS4J1S2</accession>
<dbReference type="InterPro" id="IPR050490">
    <property type="entry name" value="Bact_solute-bd_prot1"/>
</dbReference>
<dbReference type="EMBL" id="JAGGLB010000015">
    <property type="protein sequence ID" value="MBP1992759.1"/>
    <property type="molecule type" value="Genomic_DNA"/>
</dbReference>
<dbReference type="Gene3D" id="3.40.190.10">
    <property type="entry name" value="Periplasmic binding protein-like II"/>
    <property type="match status" value="1"/>
</dbReference>
<dbReference type="PANTHER" id="PTHR43649">
    <property type="entry name" value="ARABINOSE-BINDING PROTEIN-RELATED"/>
    <property type="match status" value="1"/>
</dbReference>
<name>A0ABS4J1S2_9BACL</name>
<reference evidence="6 7" key="1">
    <citation type="submission" date="2021-03" db="EMBL/GenBank/DDBJ databases">
        <title>Genomic Encyclopedia of Type Strains, Phase IV (KMG-IV): sequencing the most valuable type-strain genomes for metagenomic binning, comparative biology and taxonomic classification.</title>
        <authorList>
            <person name="Goeker M."/>
        </authorList>
    </citation>
    <scope>NUCLEOTIDE SEQUENCE [LARGE SCALE GENOMIC DNA]</scope>
    <source>
        <strain evidence="6 7">DSM 26048</strain>
    </source>
</reference>
<evidence type="ECO:0000256" key="2">
    <source>
        <dbReference type="ARBA" id="ARBA00008520"/>
    </source>
</evidence>
<comment type="similarity">
    <text evidence="2">Belongs to the bacterial solute-binding protein 1 family.</text>
</comment>
<dbReference type="Pfam" id="PF01547">
    <property type="entry name" value="SBP_bac_1"/>
    <property type="match status" value="1"/>
</dbReference>
<evidence type="ECO:0000313" key="7">
    <source>
        <dbReference type="Proteomes" id="UP001519287"/>
    </source>
</evidence>
<gene>
    <name evidence="6" type="ORF">J2Z66_004372</name>
</gene>
<dbReference type="PANTHER" id="PTHR43649:SF31">
    <property type="entry name" value="SN-GLYCEROL-3-PHOSPHATE-BINDING PERIPLASMIC PROTEIN UGPB"/>
    <property type="match status" value="1"/>
</dbReference>
<dbReference type="RefSeq" id="WP_209974035.1">
    <property type="nucleotide sequence ID" value="NZ_JAGGLB010000015.1"/>
</dbReference>
<dbReference type="InterPro" id="IPR006059">
    <property type="entry name" value="SBP"/>
</dbReference>